<gene>
    <name evidence="1" type="ORF">CJ235_02865</name>
</gene>
<proteinExistence type="predicted"/>
<dbReference type="RefSeq" id="WP_070503240.1">
    <property type="nucleotide sequence ID" value="NZ_JAASJD010000002.1"/>
</dbReference>
<comment type="caution">
    <text evidence="1">The sequence shown here is derived from an EMBL/GenBank/DDBJ whole genome shotgun (WGS) entry which is preliminary data.</text>
</comment>
<dbReference type="NCBIfam" id="NF046040">
    <property type="entry name" value="RelB_antitoxin"/>
    <property type="match status" value="1"/>
</dbReference>
<organism evidence="1 2">
    <name type="scientific">Staphylococcus pettenkoferi</name>
    <dbReference type="NCBI Taxonomy" id="170573"/>
    <lineage>
        <taxon>Bacteria</taxon>
        <taxon>Bacillati</taxon>
        <taxon>Bacillota</taxon>
        <taxon>Bacilli</taxon>
        <taxon>Bacillales</taxon>
        <taxon>Staphylococcaceae</taxon>
        <taxon>Staphylococcus</taxon>
    </lineage>
</organism>
<dbReference type="EMBL" id="PNGG01000001">
    <property type="protein sequence ID" value="PMC20634.1"/>
    <property type="molecule type" value="Genomic_DNA"/>
</dbReference>
<reference evidence="1 2" key="1">
    <citation type="submission" date="2017-09" db="EMBL/GenBank/DDBJ databases">
        <title>Bacterial strain isolated from the female urinary microbiota.</title>
        <authorList>
            <person name="Thomas-White K."/>
            <person name="Kumar N."/>
            <person name="Forster S."/>
            <person name="Putonti C."/>
            <person name="Lawley T."/>
            <person name="Wolfe A.J."/>
        </authorList>
    </citation>
    <scope>NUCLEOTIDE SEQUENCE [LARGE SCALE GENOMIC DNA]</scope>
    <source>
        <strain evidence="1 2">UMB0834</strain>
    </source>
</reference>
<sequence>MSQTHSISLSRLMKEATLEKIEDEAALASYKEAMKAYRNDPRIYSPEEVDEMLGSVKLTILTYYAREYMK</sequence>
<name>A0A2N6QLV5_9STAP</name>
<accession>A0A2N6QLV5</accession>
<dbReference type="Proteomes" id="UP000235748">
    <property type="component" value="Unassembled WGS sequence"/>
</dbReference>
<evidence type="ECO:0000313" key="2">
    <source>
        <dbReference type="Proteomes" id="UP000235748"/>
    </source>
</evidence>
<evidence type="ECO:0000313" key="1">
    <source>
        <dbReference type="EMBL" id="PMC20634.1"/>
    </source>
</evidence>
<dbReference type="InterPro" id="IPR046257">
    <property type="entry name" value="DUF6290"/>
</dbReference>
<protein>
    <submittedName>
        <fullName evidence="1">CopG family transcriptional regulator</fullName>
    </submittedName>
</protein>
<dbReference type="AlphaFoldDB" id="A0A2N6QLV5"/>
<dbReference type="Pfam" id="PF19807">
    <property type="entry name" value="DUF6290"/>
    <property type="match status" value="1"/>
</dbReference>